<reference evidence="2" key="1">
    <citation type="submission" date="2018-05" db="EMBL/GenBank/DDBJ databases">
        <authorList>
            <person name="Lanie J.A."/>
            <person name="Ng W.-L."/>
            <person name="Kazmierczak K.M."/>
            <person name="Andrzejewski T.M."/>
            <person name="Davidsen T.M."/>
            <person name="Wayne K.J."/>
            <person name="Tettelin H."/>
            <person name="Glass J.I."/>
            <person name="Rusch D."/>
            <person name="Podicherti R."/>
            <person name="Tsui H.-C.T."/>
            <person name="Winkler M.E."/>
        </authorList>
    </citation>
    <scope>NUCLEOTIDE SEQUENCE</scope>
</reference>
<dbReference type="AlphaFoldDB" id="A0A382NI40"/>
<feature type="transmembrane region" description="Helical" evidence="1">
    <location>
        <begin position="20"/>
        <end position="39"/>
    </location>
</feature>
<dbReference type="EMBL" id="UINC01100569">
    <property type="protein sequence ID" value="SVC60726.1"/>
    <property type="molecule type" value="Genomic_DNA"/>
</dbReference>
<protein>
    <submittedName>
        <fullName evidence="2">Uncharacterized protein</fullName>
    </submittedName>
</protein>
<keyword evidence="1" id="KW-0472">Membrane</keyword>
<keyword evidence="1" id="KW-1133">Transmembrane helix</keyword>
<accession>A0A382NI40</accession>
<gene>
    <name evidence="2" type="ORF">METZ01_LOCUS313580</name>
</gene>
<keyword evidence="1" id="KW-0812">Transmembrane</keyword>
<evidence type="ECO:0000313" key="2">
    <source>
        <dbReference type="EMBL" id="SVC60726.1"/>
    </source>
</evidence>
<organism evidence="2">
    <name type="scientific">marine metagenome</name>
    <dbReference type="NCBI Taxonomy" id="408172"/>
    <lineage>
        <taxon>unclassified sequences</taxon>
        <taxon>metagenomes</taxon>
        <taxon>ecological metagenomes</taxon>
    </lineage>
</organism>
<evidence type="ECO:0000256" key="1">
    <source>
        <dbReference type="SAM" id="Phobius"/>
    </source>
</evidence>
<sequence>MTYFESVYKSTEISFDFSVSNAFIEAVSSILLFVVLCSAP</sequence>
<feature type="non-terminal residue" evidence="2">
    <location>
        <position position="40"/>
    </location>
</feature>
<proteinExistence type="predicted"/>
<name>A0A382NI40_9ZZZZ</name>